<feature type="chain" id="PRO_5034473407" evidence="3">
    <location>
        <begin position="18"/>
        <end position="192"/>
    </location>
</feature>
<sequence length="192" mass="20569">MQFSLLSFAVLAGAAVASPLAAELQIEQRAAAADNCTQYTSVAAGSVCIHSPSDCTATYLVQPDDTCGSIGAIYNNFTLSIFQYWNPDIGKTCFGLQAYVPVCINTPWYTFTPPVQEPEGTVEADTSNPIPQMPNIVSNCNNFELAGGGYTVDTIVASNNISEDNFLDWNPYINKTAPVAWEGYWVCVGVAA</sequence>
<dbReference type="CDD" id="cd00118">
    <property type="entry name" value="LysM"/>
    <property type="match status" value="1"/>
</dbReference>
<gene>
    <name evidence="5" type="ORF">LHYA1_G004401</name>
</gene>
<accession>A0A8H8R3E8</accession>
<evidence type="ECO:0000256" key="3">
    <source>
        <dbReference type="SAM" id="SignalP"/>
    </source>
</evidence>
<evidence type="ECO:0000259" key="4">
    <source>
        <dbReference type="PROSITE" id="PS51782"/>
    </source>
</evidence>
<evidence type="ECO:0000313" key="6">
    <source>
        <dbReference type="Proteomes" id="UP000431533"/>
    </source>
</evidence>
<dbReference type="RefSeq" id="XP_031005548.1">
    <property type="nucleotide sequence ID" value="XM_031149361.1"/>
</dbReference>
<dbReference type="InterPro" id="IPR052210">
    <property type="entry name" value="LysM1-like"/>
</dbReference>
<dbReference type="Proteomes" id="UP000431533">
    <property type="component" value="Unassembled WGS sequence"/>
</dbReference>
<evidence type="ECO:0000313" key="5">
    <source>
        <dbReference type="EMBL" id="TVY26760.1"/>
    </source>
</evidence>
<feature type="signal peptide" evidence="3">
    <location>
        <begin position="1"/>
        <end position="17"/>
    </location>
</feature>
<protein>
    <submittedName>
        <fullName evidence="5">LysM domain-containing protein</fullName>
    </submittedName>
</protein>
<keyword evidence="6" id="KW-1185">Reference proteome</keyword>
<evidence type="ECO:0000256" key="2">
    <source>
        <dbReference type="ARBA" id="ARBA00023026"/>
    </source>
</evidence>
<organism evidence="5 6">
    <name type="scientific">Lachnellula hyalina</name>
    <dbReference type="NCBI Taxonomy" id="1316788"/>
    <lineage>
        <taxon>Eukaryota</taxon>
        <taxon>Fungi</taxon>
        <taxon>Dikarya</taxon>
        <taxon>Ascomycota</taxon>
        <taxon>Pezizomycotina</taxon>
        <taxon>Leotiomycetes</taxon>
        <taxon>Helotiales</taxon>
        <taxon>Lachnaceae</taxon>
        <taxon>Lachnellula</taxon>
    </lineage>
</organism>
<reference evidence="5 6" key="1">
    <citation type="submission" date="2018-05" db="EMBL/GenBank/DDBJ databases">
        <title>Genome sequencing and assembly of the regulated plant pathogen Lachnellula willkommii and related sister species for the development of diagnostic species identification markers.</title>
        <authorList>
            <person name="Giroux E."/>
            <person name="Bilodeau G."/>
        </authorList>
    </citation>
    <scope>NUCLEOTIDE SEQUENCE [LARGE SCALE GENOMIC DNA]</scope>
    <source>
        <strain evidence="5 6">CBS 185.66</strain>
    </source>
</reference>
<dbReference type="InterPro" id="IPR018392">
    <property type="entry name" value="LysM"/>
</dbReference>
<keyword evidence="1" id="KW-0147">Chitin-binding</keyword>
<proteinExistence type="predicted"/>
<comment type="caution">
    <text evidence="5">The sequence shown here is derived from an EMBL/GenBank/DDBJ whole genome shotgun (WGS) entry which is preliminary data.</text>
</comment>
<keyword evidence="3" id="KW-0732">Signal</keyword>
<dbReference type="GeneID" id="41984599"/>
<dbReference type="EMBL" id="QGMH01000062">
    <property type="protein sequence ID" value="TVY26760.1"/>
    <property type="molecule type" value="Genomic_DNA"/>
</dbReference>
<feature type="domain" description="LysM" evidence="4">
    <location>
        <begin position="57"/>
        <end position="104"/>
    </location>
</feature>
<dbReference type="OrthoDB" id="5985073at2759"/>
<dbReference type="PANTHER" id="PTHR34997:SF1">
    <property type="entry name" value="PEPTIDOGLYCAN-BINDING LYSIN DOMAIN"/>
    <property type="match status" value="1"/>
</dbReference>
<dbReference type="PROSITE" id="PS51782">
    <property type="entry name" value="LYSM"/>
    <property type="match status" value="1"/>
</dbReference>
<dbReference type="PANTHER" id="PTHR34997">
    <property type="entry name" value="AM15"/>
    <property type="match status" value="1"/>
</dbReference>
<dbReference type="Gene3D" id="3.10.350.10">
    <property type="entry name" value="LysM domain"/>
    <property type="match status" value="2"/>
</dbReference>
<dbReference type="AlphaFoldDB" id="A0A8H8R3E8"/>
<evidence type="ECO:0000256" key="1">
    <source>
        <dbReference type="ARBA" id="ARBA00022669"/>
    </source>
</evidence>
<name>A0A8H8R3E8_9HELO</name>
<dbReference type="InterPro" id="IPR036779">
    <property type="entry name" value="LysM_dom_sf"/>
</dbReference>
<keyword evidence="2" id="KW-0843">Virulence</keyword>
<dbReference type="GO" id="GO:0008061">
    <property type="term" value="F:chitin binding"/>
    <property type="evidence" value="ECO:0007669"/>
    <property type="project" value="UniProtKB-KW"/>
</dbReference>